<keyword evidence="2" id="KW-0732">Signal</keyword>
<feature type="compositionally biased region" description="Low complexity" evidence="1">
    <location>
        <begin position="380"/>
        <end position="413"/>
    </location>
</feature>
<reference evidence="3" key="1">
    <citation type="submission" date="2022-11" db="EMBL/GenBank/DDBJ databases">
        <title>Minimal conservation of predation-associated metabolite biosynthetic gene clusters underscores biosynthetic potential of Myxococcota including descriptions for ten novel species: Archangium lansinium sp. nov., Myxococcus landrumus sp. nov., Nannocystis bai.</title>
        <authorList>
            <person name="Ahearne A."/>
            <person name="Stevens C."/>
            <person name="Dowd S."/>
        </authorList>
    </citation>
    <scope>NUCLEOTIDE SEQUENCE</scope>
    <source>
        <strain evidence="3">Fl3</strain>
    </source>
</reference>
<proteinExistence type="predicted"/>
<feature type="signal peptide" evidence="2">
    <location>
        <begin position="1"/>
        <end position="25"/>
    </location>
</feature>
<gene>
    <name evidence="3" type="ORF">O0S08_05645</name>
</gene>
<feature type="chain" id="PRO_5047391139" evidence="2">
    <location>
        <begin position="26"/>
        <end position="455"/>
    </location>
</feature>
<dbReference type="Gene3D" id="3.40.33.10">
    <property type="entry name" value="CAP"/>
    <property type="match status" value="1"/>
</dbReference>
<dbReference type="RefSeq" id="WP_269037973.1">
    <property type="nucleotide sequence ID" value="NZ_CP114040.1"/>
</dbReference>
<sequence>MSYFACSLERSTIVAAVLFPTLASAAVPIGEPVGSLPTHNERVLGFMTNRIRADPAAADVLPSMDGKTPSGRPIPPATPPLELVADLARAARFQSTHIATTDCPLCVDHSTCCALAGMDDDTHCDGPVTDCGVTSMVERFTHFSNRAHGENGAEGHGSPELAMLGWIGSDAHWGSINGAGTTALGTGAAQGFGKPVYHLVFGAGGTYPVVGDGVHFRDIIHGASGPKMQPEDTPTFGITYALPGGGPPEVAQVVHYTEGVTPVCEPLALRHGQPEQGTYEAVLSPGPGCHRYFFHIVDGQGVERLYPTTGTLGFPLLSLGADPASCPDFEPTRAEAPCAGTAPQDTTGSDTGSDTGGDTDGGDDGSSSEASETSPTGNPTSDGPTGAATGDDATGDLTGAATAASTTDPATAGEPATGDSDAGCGCRTEGRDPGEGAAFASLIVLTGWLLRRRRA</sequence>
<evidence type="ECO:0000313" key="3">
    <source>
        <dbReference type="EMBL" id="WAS95627.1"/>
    </source>
</evidence>
<keyword evidence="4" id="KW-1185">Reference proteome</keyword>
<dbReference type="InterPro" id="IPR024038">
    <property type="entry name" value="MYXO-CTERM"/>
</dbReference>
<accession>A0ABY7H945</accession>
<dbReference type="InterPro" id="IPR035940">
    <property type="entry name" value="CAP_sf"/>
</dbReference>
<evidence type="ECO:0000256" key="2">
    <source>
        <dbReference type="SAM" id="SignalP"/>
    </source>
</evidence>
<dbReference type="NCBIfam" id="TIGR03901">
    <property type="entry name" value="MYXO-CTERM"/>
    <property type="match status" value="1"/>
</dbReference>
<organism evidence="3 4">
    <name type="scientific">Nannocystis punicea</name>
    <dbReference type="NCBI Taxonomy" id="2995304"/>
    <lineage>
        <taxon>Bacteria</taxon>
        <taxon>Pseudomonadati</taxon>
        <taxon>Myxococcota</taxon>
        <taxon>Polyangia</taxon>
        <taxon>Nannocystales</taxon>
        <taxon>Nannocystaceae</taxon>
        <taxon>Nannocystis</taxon>
    </lineage>
</organism>
<dbReference type="Proteomes" id="UP001164459">
    <property type="component" value="Chromosome"/>
</dbReference>
<protein>
    <submittedName>
        <fullName evidence="3">MYXO-CTERM sorting domain-containing protein</fullName>
    </submittedName>
</protein>
<evidence type="ECO:0000313" key="4">
    <source>
        <dbReference type="Proteomes" id="UP001164459"/>
    </source>
</evidence>
<feature type="compositionally biased region" description="Polar residues" evidence="1">
    <location>
        <begin position="369"/>
        <end position="379"/>
    </location>
</feature>
<name>A0ABY7H945_9BACT</name>
<feature type="region of interest" description="Disordered" evidence="1">
    <location>
        <begin position="327"/>
        <end position="436"/>
    </location>
</feature>
<dbReference type="EMBL" id="CP114040">
    <property type="protein sequence ID" value="WAS95627.1"/>
    <property type="molecule type" value="Genomic_DNA"/>
</dbReference>
<evidence type="ECO:0000256" key="1">
    <source>
        <dbReference type="SAM" id="MobiDB-lite"/>
    </source>
</evidence>